<comment type="caution">
    <text evidence="2">The sequence shown here is derived from an EMBL/GenBank/DDBJ whole genome shotgun (WGS) entry which is preliminary data.</text>
</comment>
<dbReference type="InterPro" id="IPR001387">
    <property type="entry name" value="Cro/C1-type_HTH"/>
</dbReference>
<accession>A0ABR7U5C4</accession>
<proteinExistence type="predicted"/>
<dbReference type="PROSITE" id="PS50943">
    <property type="entry name" value="HTH_CROC1"/>
    <property type="match status" value="1"/>
</dbReference>
<organism evidence="2 3">
    <name type="scientific">Bradyrhizobium campsiandrae</name>
    <dbReference type="NCBI Taxonomy" id="1729892"/>
    <lineage>
        <taxon>Bacteria</taxon>
        <taxon>Pseudomonadati</taxon>
        <taxon>Pseudomonadota</taxon>
        <taxon>Alphaproteobacteria</taxon>
        <taxon>Hyphomicrobiales</taxon>
        <taxon>Nitrobacteraceae</taxon>
        <taxon>Bradyrhizobium</taxon>
    </lineage>
</organism>
<dbReference type="InterPro" id="IPR010982">
    <property type="entry name" value="Lambda_DNA-bd_dom_sf"/>
</dbReference>
<evidence type="ECO:0000259" key="1">
    <source>
        <dbReference type="PROSITE" id="PS50943"/>
    </source>
</evidence>
<dbReference type="CDD" id="cd00093">
    <property type="entry name" value="HTH_XRE"/>
    <property type="match status" value="1"/>
</dbReference>
<protein>
    <submittedName>
        <fullName evidence="2">Helix-turn-helix transcriptional regulator</fullName>
    </submittedName>
</protein>
<keyword evidence="3" id="KW-1185">Reference proteome</keyword>
<reference evidence="2 3" key="1">
    <citation type="journal article" date="2020" name="Arch. Microbiol.">
        <title>Bradyrhizobium campsiandrae sp. nov., a nitrogen-fixing bacterial strain isolated from a native leguminous tree from the Amazon adapted to flooded conditions.</title>
        <authorList>
            <person name="Cabral Michel D."/>
            <person name="Martins da Costa E."/>
            <person name="Azarias Guimaraes A."/>
            <person name="Soares de Carvalho T."/>
            <person name="Santos de Castro Caputo P."/>
            <person name="Willems A."/>
            <person name="de Souza Moreira F.M."/>
        </authorList>
    </citation>
    <scope>NUCLEOTIDE SEQUENCE [LARGE SCALE GENOMIC DNA]</scope>
    <source>
        <strain evidence="3">INPA 384B</strain>
    </source>
</reference>
<dbReference type="Gene3D" id="1.10.260.40">
    <property type="entry name" value="lambda repressor-like DNA-binding domains"/>
    <property type="match status" value="1"/>
</dbReference>
<evidence type="ECO:0000313" key="2">
    <source>
        <dbReference type="EMBL" id="MBC9978612.1"/>
    </source>
</evidence>
<evidence type="ECO:0000313" key="3">
    <source>
        <dbReference type="Proteomes" id="UP000639516"/>
    </source>
</evidence>
<name>A0ABR7U5C4_9BRAD</name>
<dbReference type="EMBL" id="JAATTO010000012">
    <property type="protein sequence ID" value="MBC9978612.1"/>
    <property type="molecule type" value="Genomic_DNA"/>
</dbReference>
<gene>
    <name evidence="2" type="ORF">HA482_10325</name>
</gene>
<sequence length="78" mass="8700">MVNELLTAAQARAARAWLNWSKQELADRTGISEKTITRFELGHSVPYASTLAKMRLTFEEAGICFQFEGAAAKGIRIR</sequence>
<feature type="domain" description="HTH cro/C1-type" evidence="1">
    <location>
        <begin position="12"/>
        <end position="54"/>
    </location>
</feature>
<dbReference type="SUPFAM" id="SSF47413">
    <property type="entry name" value="lambda repressor-like DNA-binding domains"/>
    <property type="match status" value="1"/>
</dbReference>
<dbReference type="Pfam" id="PF01381">
    <property type="entry name" value="HTH_3"/>
    <property type="match status" value="1"/>
</dbReference>
<dbReference type="Proteomes" id="UP000639516">
    <property type="component" value="Unassembled WGS sequence"/>
</dbReference>